<dbReference type="OrthoDB" id="3826662at2"/>
<evidence type="ECO:0000313" key="8">
    <source>
        <dbReference type="Proteomes" id="UP000264006"/>
    </source>
</evidence>
<keyword evidence="8" id="KW-1185">Reference proteome</keyword>
<evidence type="ECO:0000313" key="7">
    <source>
        <dbReference type="EMBL" id="AXV06784.1"/>
    </source>
</evidence>
<dbReference type="RefSeq" id="WP_114591382.1">
    <property type="nucleotide sequence ID" value="NZ_CP031165.1"/>
</dbReference>
<gene>
    <name evidence="7" type="ORF">DVS28_a2101</name>
</gene>
<feature type="transmembrane region" description="Helical" evidence="5">
    <location>
        <begin position="247"/>
        <end position="271"/>
    </location>
</feature>
<dbReference type="KEGG" id="euz:DVS28_a2101"/>
<dbReference type="AlphaFoldDB" id="A0A346XX37"/>
<keyword evidence="4 5" id="KW-0472">Membrane</keyword>
<evidence type="ECO:0000256" key="3">
    <source>
        <dbReference type="ARBA" id="ARBA00022989"/>
    </source>
</evidence>
<dbReference type="Pfam" id="PF06271">
    <property type="entry name" value="RDD"/>
    <property type="match status" value="1"/>
</dbReference>
<dbReference type="GO" id="GO:0016020">
    <property type="term" value="C:membrane"/>
    <property type="evidence" value="ECO:0007669"/>
    <property type="project" value="UniProtKB-SubCell"/>
</dbReference>
<sequence>MSDPRHHPRGSRRIGDLAGLLADAAVRGVDLNAAVAEVDLDGHLARVDVNALLDRVDVDRLLDHVDVNLLLDRVDVNRLLDRVDADRLLDRVDADRLLERVDVQALVQRAGIADVVAESTGRVAGTAIDGVRRQVVAVDLVLMRLLYRLTGRSHDRMPAGPAALVSGTDDPVLRLDEVGVPAEMAGRYAGLLSRLLAVGADLTLSTGLYTAFTAAVGWVLNGVLGLDIGGGGTPGALWFAGLLGWMATYWVSTLTVGGRTAGMGLVGIRLLRRDGEPLGLGRVVAWTAVLPLSLVFLGGFAVMLLGPHRRTLHDRAAGAAVVYDWGRRGAAGDTPLARWLADTDRRLESPHR</sequence>
<evidence type="ECO:0000256" key="4">
    <source>
        <dbReference type="ARBA" id="ARBA00023136"/>
    </source>
</evidence>
<keyword evidence="3 5" id="KW-1133">Transmembrane helix</keyword>
<keyword evidence="2 5" id="KW-0812">Transmembrane</keyword>
<accession>A0A346XX37</accession>
<dbReference type="EMBL" id="CP031165">
    <property type="protein sequence ID" value="AXV06784.1"/>
    <property type="molecule type" value="Genomic_DNA"/>
</dbReference>
<feature type="domain" description="RDD" evidence="6">
    <location>
        <begin position="188"/>
        <end position="318"/>
    </location>
</feature>
<dbReference type="Proteomes" id="UP000264006">
    <property type="component" value="Chromosome"/>
</dbReference>
<organism evidence="7 8">
    <name type="scientific">Euzebya pacifica</name>
    <dbReference type="NCBI Taxonomy" id="1608957"/>
    <lineage>
        <taxon>Bacteria</taxon>
        <taxon>Bacillati</taxon>
        <taxon>Actinomycetota</taxon>
        <taxon>Nitriliruptoria</taxon>
        <taxon>Euzebyales</taxon>
    </lineage>
</organism>
<comment type="subcellular location">
    <subcellularLocation>
        <location evidence="1">Membrane</location>
        <topology evidence="1">Multi-pass membrane protein</topology>
    </subcellularLocation>
</comment>
<protein>
    <recommendedName>
        <fullName evidence="6">RDD domain-containing protein</fullName>
    </recommendedName>
</protein>
<feature type="transmembrane region" description="Helical" evidence="5">
    <location>
        <begin position="283"/>
        <end position="305"/>
    </location>
</feature>
<dbReference type="InterPro" id="IPR010432">
    <property type="entry name" value="RDD"/>
</dbReference>
<name>A0A346XX37_9ACTN</name>
<proteinExistence type="predicted"/>
<evidence type="ECO:0000256" key="2">
    <source>
        <dbReference type="ARBA" id="ARBA00022692"/>
    </source>
</evidence>
<evidence type="ECO:0000256" key="5">
    <source>
        <dbReference type="SAM" id="Phobius"/>
    </source>
</evidence>
<reference evidence="7 8" key="1">
    <citation type="submission" date="2018-09" db="EMBL/GenBank/DDBJ databases">
        <title>Complete genome sequence of Euzebya sp. DY32-46 isolated from seawater of Pacific Ocean.</title>
        <authorList>
            <person name="Xu L."/>
            <person name="Wu Y.-H."/>
            <person name="Xu X.-W."/>
        </authorList>
    </citation>
    <scope>NUCLEOTIDE SEQUENCE [LARGE SCALE GENOMIC DNA]</scope>
    <source>
        <strain evidence="7 8">DY32-46</strain>
    </source>
</reference>
<evidence type="ECO:0000256" key="1">
    <source>
        <dbReference type="ARBA" id="ARBA00004141"/>
    </source>
</evidence>
<evidence type="ECO:0000259" key="6">
    <source>
        <dbReference type="Pfam" id="PF06271"/>
    </source>
</evidence>